<evidence type="ECO:0000313" key="3">
    <source>
        <dbReference type="EMBL" id="TWV64484.1"/>
    </source>
</evidence>
<feature type="chain" id="PRO_5022888607" evidence="1">
    <location>
        <begin position="21"/>
        <end position="204"/>
    </location>
</feature>
<feature type="signal peptide" evidence="1">
    <location>
        <begin position="1"/>
        <end position="20"/>
    </location>
</feature>
<reference evidence="3 4" key="1">
    <citation type="submission" date="2019-07" db="EMBL/GenBank/DDBJ databases">
        <title>Genome sequencing of Parabacteroides distasonis iSURF_7.</title>
        <authorList>
            <person name="Degefu H.N."/>
            <person name="Ruoff K.L."/>
            <person name="Price C.E."/>
            <person name="Valls R.A."/>
            <person name="O'Toole G.A."/>
        </authorList>
    </citation>
    <scope>NUCLEOTIDE SEQUENCE [LARGE SCALE GENOMIC DNA]</scope>
    <source>
        <strain evidence="3 4">CFPLTA003_1B</strain>
    </source>
</reference>
<keyword evidence="1" id="KW-0732">Signal</keyword>
<evidence type="ECO:0000259" key="2">
    <source>
        <dbReference type="Pfam" id="PF13568"/>
    </source>
</evidence>
<comment type="caution">
    <text evidence="3">The sequence shown here is derived from an EMBL/GenBank/DDBJ whole genome shotgun (WGS) entry which is preliminary data.</text>
</comment>
<organism evidence="3 4">
    <name type="scientific">Parabacteroides distasonis</name>
    <dbReference type="NCBI Taxonomy" id="823"/>
    <lineage>
        <taxon>Bacteria</taxon>
        <taxon>Pseudomonadati</taxon>
        <taxon>Bacteroidota</taxon>
        <taxon>Bacteroidia</taxon>
        <taxon>Bacteroidales</taxon>
        <taxon>Tannerellaceae</taxon>
        <taxon>Parabacteroides</taxon>
    </lineage>
</organism>
<dbReference type="RefSeq" id="WP_146374805.1">
    <property type="nucleotide sequence ID" value="NZ_JBQKDB010000001.1"/>
</dbReference>
<evidence type="ECO:0000313" key="4">
    <source>
        <dbReference type="Proteomes" id="UP000315827"/>
    </source>
</evidence>
<protein>
    <submittedName>
        <fullName evidence="3">PorT family protein</fullName>
    </submittedName>
</protein>
<evidence type="ECO:0000256" key="1">
    <source>
        <dbReference type="SAM" id="SignalP"/>
    </source>
</evidence>
<dbReference type="AlphaFoldDB" id="A0A5C6KPY5"/>
<gene>
    <name evidence="3" type="ORF">FSA05_02395</name>
</gene>
<name>A0A5C6KPY5_PARDI</name>
<accession>A0A5C6KPY5</accession>
<dbReference type="InterPro" id="IPR025665">
    <property type="entry name" value="Beta-barrel_OMP_2"/>
</dbReference>
<proteinExistence type="predicted"/>
<dbReference type="Proteomes" id="UP000315827">
    <property type="component" value="Unassembled WGS sequence"/>
</dbReference>
<dbReference type="Pfam" id="PF13568">
    <property type="entry name" value="OMP_b-brl_2"/>
    <property type="match status" value="1"/>
</dbReference>
<dbReference type="EMBL" id="VOHW01000001">
    <property type="protein sequence ID" value="TWV64484.1"/>
    <property type="molecule type" value="Genomic_DNA"/>
</dbReference>
<feature type="domain" description="Outer membrane protein beta-barrel" evidence="2">
    <location>
        <begin position="20"/>
        <end position="178"/>
    </location>
</feature>
<sequence length="204" mass="23453">MNKAFKILFVLLLFCHNSYAQNMSYGITSGVVLSHPKDYHTHIGFNIGMKGIFSLSENPNKSFIELQLKFISKGWKDDIYYSMSNKQEWSCNAYYLELPLHFGYKYSIKDNFSIFGSFGPYIALGLFGNSTLKDYEDFNINNIFSDQVYKRFDYGIGANIGIEINHHWQIGMGVSFSLLKPTKGEWNAINPKDLSFNTSLAYIF</sequence>